<evidence type="ECO:0000256" key="1">
    <source>
        <dbReference type="SAM" id="Phobius"/>
    </source>
</evidence>
<reference evidence="4 5" key="1">
    <citation type="journal article" date="2013" name="J. Biotechnol.">
        <title>Establishment and interpretation of the genome sequence of the phytopathogenic fungus Rhizoctonia solani AG1-IB isolate 7/3/14.</title>
        <authorList>
            <person name="Wibberg D.W."/>
            <person name="Jelonek L.J."/>
            <person name="Rupp O.R."/>
            <person name="Hennig M.H."/>
            <person name="Eikmeyer F.E."/>
            <person name="Goesmann A.G."/>
            <person name="Hartmann A.H."/>
            <person name="Borriss R.B."/>
            <person name="Grosch R.G."/>
            <person name="Puehler A.P."/>
            <person name="Schlueter A.S."/>
        </authorList>
    </citation>
    <scope>NUCLEOTIDE SEQUENCE [LARGE SCALE GENOMIC DNA]</scope>
    <source>
        <strain evidence="5">AG1-IB / isolate 7/3/14</strain>
    </source>
</reference>
<keyword evidence="4" id="KW-0328">Glycosyltransferase</keyword>
<name>M5CF58_THACB</name>
<feature type="domain" description="Mok11-13/Ags1-like CBM" evidence="3">
    <location>
        <begin position="98"/>
        <end position="204"/>
    </location>
</feature>
<sequence>MVFPDADYDNDAFGYADGSYSFTHNAIGADMFRYTWNYGKNWSTWATYEEKTTIPGNLFEHSDDMFWEGQHLIVQYWAELAGSSTAVVHADRGHSLPRRVPQFIARGPFNTWGFDQGISAQMTMNEKGVWELPIMASWPSYVQLNVFGYDDYFYGDTNGDGVMDRLPPNAASPNYLNMSAPPKPYLSWALMVDDKTQRWYLEPRGNSAVGAIMYALLLSIPLITAIIAVVIFLTSLFSEHSAL</sequence>
<keyword evidence="1" id="KW-0812">Transmembrane</keyword>
<comment type="caution">
    <text evidence="4">The sequence shown here is derived from an EMBL/GenBank/DDBJ whole genome shotgun (WGS) entry which is preliminary data.</text>
</comment>
<feature type="domain" description="Mok11-13/Ags1-like second Ig-like beta-sandwich" evidence="2">
    <location>
        <begin position="1"/>
        <end position="92"/>
    </location>
</feature>
<dbReference type="InterPro" id="IPR058658">
    <property type="entry name" value="Mok11-13/Ags1-like_Ig_2"/>
</dbReference>
<feature type="transmembrane region" description="Helical" evidence="1">
    <location>
        <begin position="211"/>
        <end position="237"/>
    </location>
</feature>
<dbReference type="InterPro" id="IPR058655">
    <property type="entry name" value="Mok11-14/Ags1-like"/>
</dbReference>
<gene>
    <name evidence="4" type="ORF">BN14_08691</name>
</gene>
<dbReference type="AlphaFoldDB" id="M5CF58"/>
<accession>M5CF58</accession>
<dbReference type="PANTHER" id="PTHR47182">
    <property type="entry name" value="CELL WALL ALPHA-1,3-GLUCAN SYNTHASE AGS1-RELATED"/>
    <property type="match status" value="1"/>
</dbReference>
<evidence type="ECO:0000259" key="2">
    <source>
        <dbReference type="Pfam" id="PF26114"/>
    </source>
</evidence>
<evidence type="ECO:0000259" key="3">
    <source>
        <dbReference type="Pfam" id="PF26122"/>
    </source>
</evidence>
<evidence type="ECO:0000313" key="5">
    <source>
        <dbReference type="Proteomes" id="UP000012065"/>
    </source>
</evidence>
<dbReference type="Pfam" id="PF26114">
    <property type="entry name" value="Ig_2_Mok13"/>
    <property type="match status" value="1"/>
</dbReference>
<dbReference type="InterPro" id="IPR058659">
    <property type="entry name" value="Mok11-13/Ags1-like_CBM"/>
</dbReference>
<dbReference type="EMBL" id="CAOJ01013351">
    <property type="protein sequence ID" value="CCO34587.1"/>
    <property type="molecule type" value="Genomic_DNA"/>
</dbReference>
<dbReference type="Pfam" id="PF26122">
    <property type="entry name" value="CBM_Mok13"/>
    <property type="match status" value="1"/>
</dbReference>
<dbReference type="PANTHER" id="PTHR47182:SF2">
    <property type="entry name" value="CELL WALL ALPHA-1,3-GLUCAN SYNTHASE AGS1"/>
    <property type="match status" value="1"/>
</dbReference>
<dbReference type="GO" id="GO:0047657">
    <property type="term" value="F:alpha-1,3-glucan synthase activity"/>
    <property type="evidence" value="ECO:0007669"/>
    <property type="project" value="UniProtKB-EC"/>
</dbReference>
<dbReference type="Proteomes" id="UP000012065">
    <property type="component" value="Unassembled WGS sequence"/>
</dbReference>
<keyword evidence="1" id="KW-1133">Transmembrane helix</keyword>
<organism evidence="4 5">
    <name type="scientific">Thanatephorus cucumeris (strain AG1-IB / isolate 7/3/14)</name>
    <name type="common">Lettuce bottom rot fungus</name>
    <name type="synonym">Rhizoctonia solani</name>
    <dbReference type="NCBI Taxonomy" id="1108050"/>
    <lineage>
        <taxon>Eukaryota</taxon>
        <taxon>Fungi</taxon>
        <taxon>Dikarya</taxon>
        <taxon>Basidiomycota</taxon>
        <taxon>Agaricomycotina</taxon>
        <taxon>Agaricomycetes</taxon>
        <taxon>Cantharellales</taxon>
        <taxon>Ceratobasidiaceae</taxon>
        <taxon>Rhizoctonia</taxon>
        <taxon>Rhizoctonia solani AG-1</taxon>
    </lineage>
</organism>
<dbReference type="HOGENOM" id="CLU_1143215_0_0_1"/>
<protein>
    <submittedName>
        <fullName evidence="4">Alpha-1,3-glucan synthase</fullName>
        <ecNumber evidence="4">2.4.1.183</ecNumber>
    </submittedName>
</protein>
<dbReference type="GO" id="GO:0070600">
    <property type="term" value="P:fungal-type cell wall (1-&gt;3)-alpha-glucan biosynthetic process"/>
    <property type="evidence" value="ECO:0007669"/>
    <property type="project" value="TreeGrafter"/>
</dbReference>
<keyword evidence="4" id="KW-0808">Transferase</keyword>
<dbReference type="GO" id="GO:0009277">
    <property type="term" value="C:fungal-type cell wall"/>
    <property type="evidence" value="ECO:0007669"/>
    <property type="project" value="TreeGrafter"/>
</dbReference>
<evidence type="ECO:0000313" key="4">
    <source>
        <dbReference type="EMBL" id="CCO34587.1"/>
    </source>
</evidence>
<dbReference type="EC" id="2.4.1.183" evidence="4"/>
<proteinExistence type="predicted"/>
<keyword evidence="1" id="KW-0472">Membrane</keyword>